<evidence type="ECO:0000313" key="3">
    <source>
        <dbReference type="EMBL" id="JAT57326.1"/>
    </source>
</evidence>
<comment type="similarity">
    <text evidence="1">Belongs to the thioredoxin family.</text>
</comment>
<dbReference type="InterPro" id="IPR010357">
    <property type="entry name" value="TXNDC17_dom"/>
</dbReference>
<proteinExistence type="inferred from homology"/>
<dbReference type="SUPFAM" id="SSF52833">
    <property type="entry name" value="Thioredoxin-like"/>
    <property type="match status" value="1"/>
</dbReference>
<dbReference type="Pfam" id="PF06110">
    <property type="entry name" value="TXD17-like_Trx"/>
    <property type="match status" value="1"/>
</dbReference>
<gene>
    <name evidence="3" type="primary">Txndc17</name>
    <name evidence="3" type="ORF">g.5593</name>
</gene>
<evidence type="ECO:0000256" key="1">
    <source>
        <dbReference type="ARBA" id="ARBA00008987"/>
    </source>
</evidence>
<dbReference type="EMBL" id="GDJX01010610">
    <property type="protein sequence ID" value="JAT57326.1"/>
    <property type="molecule type" value="Transcribed_RNA"/>
</dbReference>
<dbReference type="GO" id="GO:0005829">
    <property type="term" value="C:cytosol"/>
    <property type="evidence" value="ECO:0007669"/>
    <property type="project" value="TreeGrafter"/>
</dbReference>
<dbReference type="GO" id="GO:0047134">
    <property type="term" value="F:protein-disulfide reductase [NAD(P)H] activity"/>
    <property type="evidence" value="ECO:0007669"/>
    <property type="project" value="InterPro"/>
</dbReference>
<accession>A0A1D1YRS9</accession>
<protein>
    <submittedName>
        <fullName evidence="3">Thioredoxin domain-containing protein 17</fullName>
    </submittedName>
</protein>
<feature type="domain" description="Thioredoxin" evidence="2">
    <location>
        <begin position="16"/>
        <end position="138"/>
    </location>
</feature>
<dbReference type="PANTHER" id="PTHR12452">
    <property type="entry name" value="42-9-9 PROTEIN-RELATED"/>
    <property type="match status" value="1"/>
</dbReference>
<organism evidence="3">
    <name type="scientific">Anthurium amnicola</name>
    <dbReference type="NCBI Taxonomy" id="1678845"/>
    <lineage>
        <taxon>Eukaryota</taxon>
        <taxon>Viridiplantae</taxon>
        <taxon>Streptophyta</taxon>
        <taxon>Embryophyta</taxon>
        <taxon>Tracheophyta</taxon>
        <taxon>Spermatophyta</taxon>
        <taxon>Magnoliopsida</taxon>
        <taxon>Liliopsida</taxon>
        <taxon>Araceae</taxon>
        <taxon>Pothoideae</taxon>
        <taxon>Potheae</taxon>
        <taxon>Anthurium</taxon>
    </lineage>
</organism>
<dbReference type="PANTHER" id="PTHR12452:SF0">
    <property type="entry name" value="THIOREDOXIN DOMAIN-CONTAINING PROTEIN 17"/>
    <property type="match status" value="1"/>
</dbReference>
<dbReference type="InterPro" id="IPR045108">
    <property type="entry name" value="TXNDC17-like"/>
</dbReference>
<reference evidence="3" key="1">
    <citation type="submission" date="2015-07" db="EMBL/GenBank/DDBJ databases">
        <title>Transcriptome Assembly of Anthurium amnicola.</title>
        <authorList>
            <person name="Suzuki J."/>
        </authorList>
    </citation>
    <scope>NUCLEOTIDE SEQUENCE</scope>
</reference>
<dbReference type="InterPro" id="IPR036249">
    <property type="entry name" value="Thioredoxin-like_sf"/>
</dbReference>
<sequence>FFQKKKKMVHTMRISTYDEFDGTINKIVQERKGKNIFVLLFGNESPDTGKSWCPDCVVADPFIRKHFEEAPADSLLVEVPVGTREEYKGKPDNPYRLHPRIQLNSIPTLIKWTENAETDKRLVEGECTRDNLLSAFFSA</sequence>
<name>A0A1D1YRS9_9ARAE</name>
<dbReference type="Gene3D" id="3.40.30.10">
    <property type="entry name" value="Glutaredoxin"/>
    <property type="match status" value="1"/>
</dbReference>
<evidence type="ECO:0000259" key="2">
    <source>
        <dbReference type="Pfam" id="PF06110"/>
    </source>
</evidence>
<feature type="non-terminal residue" evidence="3">
    <location>
        <position position="1"/>
    </location>
</feature>
<dbReference type="AlphaFoldDB" id="A0A1D1YRS9"/>